<sequence length="189" mass="19817">MTASLAAIGRSSTRLTRLVEDLLLLSRVDDPDTPLRAAPVALHELVHRVLDSVEVQARAGGLTLSYAPPSEPVVASGDAAELESLVGNLVGNAVRYTPPGGTVTVALRRSAGQVLLTCTDNGLGISEADQERVFEEFFRSSNPGALARPGTGLGLAIARRIVQRHRGRLELTSALGVGSTFSVWLPAAT</sequence>
<dbReference type="AlphaFoldDB" id="A0A2P2C7B7"/>
<dbReference type="InterPro" id="IPR050736">
    <property type="entry name" value="Sensor_HK_Regulatory"/>
</dbReference>
<dbReference type="SUPFAM" id="SSF55874">
    <property type="entry name" value="ATPase domain of HSP90 chaperone/DNA topoisomerase II/histidine kinase"/>
    <property type="match status" value="1"/>
</dbReference>
<dbReference type="PROSITE" id="PS50109">
    <property type="entry name" value="HIS_KIN"/>
    <property type="match status" value="1"/>
</dbReference>
<proteinExistence type="predicted"/>
<evidence type="ECO:0000256" key="5">
    <source>
        <dbReference type="ARBA" id="ARBA00022777"/>
    </source>
</evidence>
<keyword evidence="8" id="KW-0067">ATP-binding</keyword>
<dbReference type="FunFam" id="3.30.565.10:FF:000006">
    <property type="entry name" value="Sensor histidine kinase WalK"/>
    <property type="match status" value="1"/>
</dbReference>
<dbReference type="GO" id="GO:0004673">
    <property type="term" value="F:protein histidine kinase activity"/>
    <property type="evidence" value="ECO:0007669"/>
    <property type="project" value="UniProtKB-EC"/>
</dbReference>
<feature type="domain" description="Histidine kinase" evidence="7">
    <location>
        <begin position="1"/>
        <end position="189"/>
    </location>
</feature>
<dbReference type="GO" id="GO:0005524">
    <property type="term" value="F:ATP binding"/>
    <property type="evidence" value="ECO:0007669"/>
    <property type="project" value="UniProtKB-KW"/>
</dbReference>
<evidence type="ECO:0000259" key="7">
    <source>
        <dbReference type="PROSITE" id="PS50109"/>
    </source>
</evidence>
<accession>A0A2P2C7B7</accession>
<evidence type="ECO:0000256" key="6">
    <source>
        <dbReference type="ARBA" id="ARBA00023012"/>
    </source>
</evidence>
<keyword evidence="4" id="KW-0808">Transferase</keyword>
<dbReference type="Pfam" id="PF02518">
    <property type="entry name" value="HATPase_c"/>
    <property type="match status" value="1"/>
</dbReference>
<dbReference type="InterPro" id="IPR003594">
    <property type="entry name" value="HATPase_dom"/>
</dbReference>
<evidence type="ECO:0000256" key="3">
    <source>
        <dbReference type="ARBA" id="ARBA00022553"/>
    </source>
</evidence>
<dbReference type="EMBL" id="CZKA01000042">
    <property type="protein sequence ID" value="CUR57889.1"/>
    <property type="molecule type" value="Genomic_DNA"/>
</dbReference>
<name>A0A2P2C7B7_9ZZZZ</name>
<keyword evidence="8" id="KW-0547">Nucleotide-binding</keyword>
<dbReference type="InterPro" id="IPR036890">
    <property type="entry name" value="HATPase_C_sf"/>
</dbReference>
<evidence type="ECO:0000313" key="8">
    <source>
        <dbReference type="EMBL" id="CUR57889.1"/>
    </source>
</evidence>
<dbReference type="SMART" id="SM00387">
    <property type="entry name" value="HATPase_c"/>
    <property type="match status" value="1"/>
</dbReference>
<evidence type="ECO:0000256" key="2">
    <source>
        <dbReference type="ARBA" id="ARBA00012438"/>
    </source>
</evidence>
<keyword evidence="6" id="KW-0902">Two-component regulatory system</keyword>
<evidence type="ECO:0000256" key="4">
    <source>
        <dbReference type="ARBA" id="ARBA00022679"/>
    </source>
</evidence>
<dbReference type="Gene3D" id="3.30.565.10">
    <property type="entry name" value="Histidine kinase-like ATPase, C-terminal domain"/>
    <property type="match status" value="1"/>
</dbReference>
<dbReference type="PRINTS" id="PR00344">
    <property type="entry name" value="BCTRLSENSOR"/>
</dbReference>
<keyword evidence="5" id="KW-0418">Kinase</keyword>
<protein>
    <recommendedName>
        <fullName evidence="2">histidine kinase</fullName>
        <ecNumber evidence="2">2.7.13.3</ecNumber>
    </recommendedName>
</protein>
<comment type="catalytic activity">
    <reaction evidence="1">
        <text>ATP + protein L-histidine = ADP + protein N-phospho-L-histidine.</text>
        <dbReference type="EC" id="2.7.13.3"/>
    </reaction>
</comment>
<gene>
    <name evidence="8" type="ORF">NOCA2470001</name>
</gene>
<dbReference type="PANTHER" id="PTHR43711">
    <property type="entry name" value="TWO-COMPONENT HISTIDINE KINASE"/>
    <property type="match status" value="1"/>
</dbReference>
<dbReference type="InterPro" id="IPR005467">
    <property type="entry name" value="His_kinase_dom"/>
</dbReference>
<dbReference type="GO" id="GO:0000160">
    <property type="term" value="P:phosphorelay signal transduction system"/>
    <property type="evidence" value="ECO:0007669"/>
    <property type="project" value="UniProtKB-KW"/>
</dbReference>
<evidence type="ECO:0000256" key="1">
    <source>
        <dbReference type="ARBA" id="ARBA00000085"/>
    </source>
</evidence>
<dbReference type="InterPro" id="IPR004358">
    <property type="entry name" value="Sig_transdc_His_kin-like_C"/>
</dbReference>
<organism evidence="8">
    <name type="scientific">metagenome</name>
    <dbReference type="NCBI Taxonomy" id="256318"/>
    <lineage>
        <taxon>unclassified sequences</taxon>
        <taxon>metagenomes</taxon>
    </lineage>
</organism>
<keyword evidence="3" id="KW-0597">Phosphoprotein</keyword>
<dbReference type="PANTHER" id="PTHR43711:SF1">
    <property type="entry name" value="HISTIDINE KINASE 1"/>
    <property type="match status" value="1"/>
</dbReference>
<dbReference type="EC" id="2.7.13.3" evidence="2"/>
<reference evidence="8" key="1">
    <citation type="submission" date="2015-08" db="EMBL/GenBank/DDBJ databases">
        <authorList>
            <person name="Babu N.S."/>
            <person name="Beckwith C.J."/>
            <person name="Beseler K.G."/>
            <person name="Brison A."/>
            <person name="Carone J.V."/>
            <person name="Caskin T.P."/>
            <person name="Diamond M."/>
            <person name="Durham M.E."/>
            <person name="Foxe J.M."/>
            <person name="Go M."/>
            <person name="Henderson B.A."/>
            <person name="Jones I.B."/>
            <person name="McGettigan J.A."/>
            <person name="Micheletti S.J."/>
            <person name="Nasrallah M.E."/>
            <person name="Ortiz D."/>
            <person name="Piller C.R."/>
            <person name="Privatt S.R."/>
            <person name="Schneider S.L."/>
            <person name="Sharp S."/>
            <person name="Smith T.C."/>
            <person name="Stanton J.D."/>
            <person name="Ullery H.E."/>
            <person name="Wilson R.J."/>
            <person name="Serrano M.G."/>
            <person name="Buck G."/>
            <person name="Lee V."/>
            <person name="Wang Y."/>
            <person name="Carvalho R."/>
            <person name="Voegtly L."/>
            <person name="Shi R."/>
            <person name="Duckworth R."/>
            <person name="Johnson A."/>
            <person name="Loviza R."/>
            <person name="Walstead R."/>
            <person name="Shah Z."/>
            <person name="Kiflezghi M."/>
            <person name="Wade K."/>
            <person name="Ball S.L."/>
            <person name="Bradley K.W."/>
            <person name="Asai D.J."/>
            <person name="Bowman C.A."/>
            <person name="Russell D.A."/>
            <person name="Pope W.H."/>
            <person name="Jacobs-Sera D."/>
            <person name="Hendrix R.W."/>
            <person name="Hatfull G.F."/>
        </authorList>
    </citation>
    <scope>NUCLEOTIDE SEQUENCE</scope>
</reference>